<dbReference type="GO" id="GO:0016787">
    <property type="term" value="F:hydrolase activity"/>
    <property type="evidence" value="ECO:0007669"/>
    <property type="project" value="UniProtKB-KW"/>
</dbReference>
<evidence type="ECO:0000256" key="9">
    <source>
        <dbReference type="SAM" id="SignalP"/>
    </source>
</evidence>
<dbReference type="CDD" id="cd00035">
    <property type="entry name" value="ChtBD1"/>
    <property type="match status" value="1"/>
</dbReference>
<feature type="disulfide bond" evidence="7">
    <location>
        <begin position="25"/>
        <end position="37"/>
    </location>
</feature>
<gene>
    <name evidence="11" type="ORF">BG011_002484</name>
</gene>
<dbReference type="EMBL" id="JAAAJA010000018">
    <property type="protein sequence ID" value="KAG0266364.1"/>
    <property type="molecule type" value="Genomic_DNA"/>
</dbReference>
<protein>
    <recommendedName>
        <fullName evidence="10">Chitin-binding type-1 domain-containing protein</fullName>
    </recommendedName>
</protein>
<dbReference type="GO" id="GO:0008061">
    <property type="term" value="F:chitin binding"/>
    <property type="evidence" value="ECO:0007669"/>
    <property type="project" value="UniProtKB-UniRule"/>
</dbReference>
<feature type="compositionally biased region" description="Polar residues" evidence="8">
    <location>
        <begin position="109"/>
        <end position="122"/>
    </location>
</feature>
<keyword evidence="7" id="KW-1015">Disulfide bond</keyword>
<feature type="chain" id="PRO_5040375806" description="Chitin-binding type-1 domain-containing protein" evidence="9">
    <location>
        <begin position="17"/>
        <end position="159"/>
    </location>
</feature>
<evidence type="ECO:0000256" key="6">
    <source>
        <dbReference type="ARBA" id="ARBA00023277"/>
    </source>
</evidence>
<evidence type="ECO:0000313" key="12">
    <source>
        <dbReference type="Proteomes" id="UP000726737"/>
    </source>
</evidence>
<dbReference type="Gene3D" id="3.30.60.10">
    <property type="entry name" value="Endochitinase-like"/>
    <property type="match status" value="1"/>
</dbReference>
<evidence type="ECO:0000256" key="7">
    <source>
        <dbReference type="PROSITE-ProRule" id="PRU00261"/>
    </source>
</evidence>
<keyword evidence="5" id="KW-0378">Hydrolase</keyword>
<keyword evidence="12" id="KW-1185">Reference proteome</keyword>
<dbReference type="InterPro" id="IPR018371">
    <property type="entry name" value="Chitin-binding_1_CS"/>
</dbReference>
<dbReference type="PROSITE" id="PS50941">
    <property type="entry name" value="CHIT_BIND_I_2"/>
    <property type="match status" value="1"/>
</dbReference>
<evidence type="ECO:0000256" key="1">
    <source>
        <dbReference type="ARBA" id="ARBA00001941"/>
    </source>
</evidence>
<dbReference type="InterPro" id="IPR036861">
    <property type="entry name" value="Endochitinase-like_sf"/>
</dbReference>
<keyword evidence="6" id="KW-0119">Carbohydrate metabolism</keyword>
<name>A0A9P6UAK5_9FUNG</name>
<comment type="caution">
    <text evidence="11">The sequence shown here is derived from an EMBL/GenBank/DDBJ whole genome shotgun (WGS) entry which is preliminary data.</text>
</comment>
<dbReference type="Proteomes" id="UP000726737">
    <property type="component" value="Unassembled WGS sequence"/>
</dbReference>
<feature type="domain" description="Chitin-binding type-1" evidence="10">
    <location>
        <begin position="15"/>
        <end position="58"/>
    </location>
</feature>
<accession>A0A9P6UAK5</accession>
<evidence type="ECO:0000256" key="8">
    <source>
        <dbReference type="SAM" id="MobiDB-lite"/>
    </source>
</evidence>
<sequence>MVFFCLGLLSIVAAQAQCGPDIGSCIEGSCCSSNGYCGSGIEYCGTGCQEGFGAPCSGDTTSALPSPSVSSIPTVPTVSPTPTTTDAVITPTVATTTMLTTTTTITTDEPSTVPSTSTTRGTFQLKPTGKPNGVPNSQDKGVESRLALVIVVLAGIFMI</sequence>
<keyword evidence="3" id="KW-0479">Metal-binding</keyword>
<keyword evidence="2 7" id="KW-0147">Chitin-binding</keyword>
<evidence type="ECO:0000256" key="5">
    <source>
        <dbReference type="ARBA" id="ARBA00022801"/>
    </source>
</evidence>
<dbReference type="PANTHER" id="PTHR46471:SF2">
    <property type="entry name" value="CHITIN DEACETYLASE-RELATED"/>
    <property type="match status" value="1"/>
</dbReference>
<organism evidence="11 12">
    <name type="scientific">Mortierella polycephala</name>
    <dbReference type="NCBI Taxonomy" id="41804"/>
    <lineage>
        <taxon>Eukaryota</taxon>
        <taxon>Fungi</taxon>
        <taxon>Fungi incertae sedis</taxon>
        <taxon>Mucoromycota</taxon>
        <taxon>Mortierellomycotina</taxon>
        <taxon>Mortierellomycetes</taxon>
        <taxon>Mortierellales</taxon>
        <taxon>Mortierellaceae</taxon>
        <taxon>Mortierella</taxon>
    </lineage>
</organism>
<evidence type="ECO:0000259" key="10">
    <source>
        <dbReference type="PROSITE" id="PS50941"/>
    </source>
</evidence>
<evidence type="ECO:0000256" key="4">
    <source>
        <dbReference type="ARBA" id="ARBA00022729"/>
    </source>
</evidence>
<comment type="cofactor">
    <cofactor evidence="1">
        <name>Co(2+)</name>
        <dbReference type="ChEBI" id="CHEBI:48828"/>
    </cofactor>
</comment>
<keyword evidence="4 9" id="KW-0732">Signal</keyword>
<comment type="caution">
    <text evidence="7">Lacks conserved residue(s) required for the propagation of feature annotation.</text>
</comment>
<dbReference type="PANTHER" id="PTHR46471">
    <property type="entry name" value="CHITIN DEACETYLASE"/>
    <property type="match status" value="1"/>
</dbReference>
<reference evidence="11" key="1">
    <citation type="journal article" date="2020" name="Fungal Divers.">
        <title>Resolving the Mortierellaceae phylogeny through synthesis of multi-gene phylogenetics and phylogenomics.</title>
        <authorList>
            <person name="Vandepol N."/>
            <person name="Liber J."/>
            <person name="Desiro A."/>
            <person name="Na H."/>
            <person name="Kennedy M."/>
            <person name="Barry K."/>
            <person name="Grigoriev I.V."/>
            <person name="Miller A.N."/>
            <person name="O'Donnell K."/>
            <person name="Stajich J.E."/>
            <person name="Bonito G."/>
        </authorList>
    </citation>
    <scope>NUCLEOTIDE SEQUENCE</scope>
    <source>
        <strain evidence="11">KOD948</strain>
    </source>
</reference>
<feature type="region of interest" description="Disordered" evidence="8">
    <location>
        <begin position="103"/>
        <end position="139"/>
    </location>
</feature>
<dbReference type="GO" id="GO:0046872">
    <property type="term" value="F:metal ion binding"/>
    <property type="evidence" value="ECO:0007669"/>
    <property type="project" value="UniProtKB-KW"/>
</dbReference>
<dbReference type="PROSITE" id="PS00026">
    <property type="entry name" value="CHIT_BIND_I_1"/>
    <property type="match status" value="1"/>
</dbReference>
<evidence type="ECO:0000313" key="11">
    <source>
        <dbReference type="EMBL" id="KAG0266364.1"/>
    </source>
</evidence>
<evidence type="ECO:0000256" key="2">
    <source>
        <dbReference type="ARBA" id="ARBA00022669"/>
    </source>
</evidence>
<dbReference type="AlphaFoldDB" id="A0A9P6UAK5"/>
<evidence type="ECO:0000256" key="3">
    <source>
        <dbReference type="ARBA" id="ARBA00022723"/>
    </source>
</evidence>
<proteinExistence type="predicted"/>
<feature type="disulfide bond" evidence="7">
    <location>
        <begin position="30"/>
        <end position="44"/>
    </location>
</feature>
<dbReference type="InterPro" id="IPR001002">
    <property type="entry name" value="Chitin-bd_1"/>
</dbReference>
<dbReference type="SUPFAM" id="SSF57016">
    <property type="entry name" value="Plant lectins/antimicrobial peptides"/>
    <property type="match status" value="1"/>
</dbReference>
<feature type="signal peptide" evidence="9">
    <location>
        <begin position="1"/>
        <end position="16"/>
    </location>
</feature>
<dbReference type="OrthoDB" id="1193027at2759"/>